<name>A0ACB9J3Z4_9ASTR</name>
<dbReference type="EMBL" id="CM042022">
    <property type="protein sequence ID" value="KAI3814832.1"/>
    <property type="molecule type" value="Genomic_DNA"/>
</dbReference>
<keyword evidence="2" id="KW-1185">Reference proteome</keyword>
<sequence>MFVFMVLEAEAVILNLHVSLCTETSCLCNKCYCKVGNRYKYAFRQKISDPGKEALKQMDTPGCSKKGGSGFDFTRAVQGVNHGKKSQSKPPTSDSTGSALIGKQTAAERFKLLTTCFAIGGLVQSVVLIVIDRLEEAIDGTGRIHSRRNRSRATGGGVVWLWSLQSGCSDSAIEIVVVFVCCEPGKLLMKGITDAQKDAIMSRLKGPSKAVRAADMDN</sequence>
<gene>
    <name evidence="1" type="ORF">L1987_14478</name>
</gene>
<organism evidence="1 2">
    <name type="scientific">Smallanthus sonchifolius</name>
    <dbReference type="NCBI Taxonomy" id="185202"/>
    <lineage>
        <taxon>Eukaryota</taxon>
        <taxon>Viridiplantae</taxon>
        <taxon>Streptophyta</taxon>
        <taxon>Embryophyta</taxon>
        <taxon>Tracheophyta</taxon>
        <taxon>Spermatophyta</taxon>
        <taxon>Magnoliopsida</taxon>
        <taxon>eudicotyledons</taxon>
        <taxon>Gunneridae</taxon>
        <taxon>Pentapetalae</taxon>
        <taxon>asterids</taxon>
        <taxon>campanulids</taxon>
        <taxon>Asterales</taxon>
        <taxon>Asteraceae</taxon>
        <taxon>Asteroideae</taxon>
        <taxon>Heliantheae alliance</taxon>
        <taxon>Millerieae</taxon>
        <taxon>Smallanthus</taxon>
    </lineage>
</organism>
<evidence type="ECO:0000313" key="2">
    <source>
        <dbReference type="Proteomes" id="UP001056120"/>
    </source>
</evidence>
<reference evidence="2" key="1">
    <citation type="journal article" date="2022" name="Mol. Ecol. Resour.">
        <title>The genomes of chicory, endive, great burdock and yacon provide insights into Asteraceae palaeo-polyploidization history and plant inulin production.</title>
        <authorList>
            <person name="Fan W."/>
            <person name="Wang S."/>
            <person name="Wang H."/>
            <person name="Wang A."/>
            <person name="Jiang F."/>
            <person name="Liu H."/>
            <person name="Zhao H."/>
            <person name="Xu D."/>
            <person name="Zhang Y."/>
        </authorList>
    </citation>
    <scope>NUCLEOTIDE SEQUENCE [LARGE SCALE GENOMIC DNA]</scope>
    <source>
        <strain evidence="2">cv. Yunnan</strain>
    </source>
</reference>
<reference evidence="1 2" key="2">
    <citation type="journal article" date="2022" name="Mol. Ecol. Resour.">
        <title>The genomes of chicory, endive, great burdock and yacon provide insights into Asteraceae paleo-polyploidization history and plant inulin production.</title>
        <authorList>
            <person name="Fan W."/>
            <person name="Wang S."/>
            <person name="Wang H."/>
            <person name="Wang A."/>
            <person name="Jiang F."/>
            <person name="Liu H."/>
            <person name="Zhao H."/>
            <person name="Xu D."/>
            <person name="Zhang Y."/>
        </authorList>
    </citation>
    <scope>NUCLEOTIDE SEQUENCE [LARGE SCALE GENOMIC DNA]</scope>
    <source>
        <strain evidence="2">cv. Yunnan</strain>
        <tissue evidence="1">Leaves</tissue>
    </source>
</reference>
<protein>
    <submittedName>
        <fullName evidence="1">Uncharacterized protein</fullName>
    </submittedName>
</protein>
<proteinExistence type="predicted"/>
<evidence type="ECO:0000313" key="1">
    <source>
        <dbReference type="EMBL" id="KAI3814832.1"/>
    </source>
</evidence>
<dbReference type="Proteomes" id="UP001056120">
    <property type="component" value="Linkage Group LG05"/>
</dbReference>
<accession>A0ACB9J3Z4</accession>
<comment type="caution">
    <text evidence="1">The sequence shown here is derived from an EMBL/GenBank/DDBJ whole genome shotgun (WGS) entry which is preliminary data.</text>
</comment>